<dbReference type="EMBL" id="GBXM01042008">
    <property type="protein sequence ID" value="JAH66569.1"/>
    <property type="molecule type" value="Transcribed_RNA"/>
</dbReference>
<sequence>MPIRKAVFSAGILA</sequence>
<proteinExistence type="predicted"/>
<dbReference type="EMBL" id="GBXM01038004">
    <property type="protein sequence ID" value="JAH70573.1"/>
    <property type="molecule type" value="Transcribed_RNA"/>
</dbReference>
<name>A0A0E9UL47_ANGAN</name>
<reference evidence="1" key="1">
    <citation type="submission" date="2014-11" db="EMBL/GenBank/DDBJ databases">
        <authorList>
            <person name="Amaro Gonzalez C."/>
        </authorList>
    </citation>
    <scope>NUCLEOTIDE SEQUENCE</scope>
</reference>
<accession>A0A0E9UL47</accession>
<organism evidence="1">
    <name type="scientific">Anguilla anguilla</name>
    <name type="common">European freshwater eel</name>
    <name type="synonym">Muraena anguilla</name>
    <dbReference type="NCBI Taxonomy" id="7936"/>
    <lineage>
        <taxon>Eukaryota</taxon>
        <taxon>Metazoa</taxon>
        <taxon>Chordata</taxon>
        <taxon>Craniata</taxon>
        <taxon>Vertebrata</taxon>
        <taxon>Euteleostomi</taxon>
        <taxon>Actinopterygii</taxon>
        <taxon>Neopterygii</taxon>
        <taxon>Teleostei</taxon>
        <taxon>Anguilliformes</taxon>
        <taxon>Anguillidae</taxon>
        <taxon>Anguilla</taxon>
    </lineage>
</organism>
<evidence type="ECO:0000313" key="1">
    <source>
        <dbReference type="EMBL" id="JAH66569.1"/>
    </source>
</evidence>
<reference evidence="1" key="2">
    <citation type="journal article" date="2015" name="Fish Shellfish Immunol.">
        <title>Early steps in the European eel (Anguilla anguilla)-Vibrio vulnificus interaction in the gills: Role of the RtxA13 toxin.</title>
        <authorList>
            <person name="Callol A."/>
            <person name="Pajuelo D."/>
            <person name="Ebbesson L."/>
            <person name="Teles M."/>
            <person name="MacKenzie S."/>
            <person name="Amaro C."/>
        </authorList>
    </citation>
    <scope>NUCLEOTIDE SEQUENCE</scope>
</reference>
<protein>
    <submittedName>
        <fullName evidence="1">Uncharacterized protein</fullName>
    </submittedName>
</protein>